<reference evidence="1" key="1">
    <citation type="submission" date="2021-09" db="EMBL/GenBank/DDBJ databases">
        <authorList>
            <consortium name="AG Swart"/>
            <person name="Singh M."/>
            <person name="Singh A."/>
            <person name="Seah K."/>
            <person name="Emmerich C."/>
        </authorList>
    </citation>
    <scope>NUCLEOTIDE SEQUENCE</scope>
    <source>
        <strain evidence="1">ATCC30299</strain>
    </source>
</reference>
<keyword evidence="2" id="KW-1185">Reference proteome</keyword>
<comment type="caution">
    <text evidence="1">The sequence shown here is derived from an EMBL/GenBank/DDBJ whole genome shotgun (WGS) entry which is preliminary data.</text>
</comment>
<protein>
    <submittedName>
        <fullName evidence="1">Uncharacterized protein</fullName>
    </submittedName>
</protein>
<dbReference type="EMBL" id="CAJZBQ010000052">
    <property type="protein sequence ID" value="CAG9330899.1"/>
    <property type="molecule type" value="Genomic_DNA"/>
</dbReference>
<gene>
    <name evidence="1" type="ORF">BSTOLATCC_MIC52308</name>
</gene>
<organism evidence="1 2">
    <name type="scientific">Blepharisma stoltei</name>
    <dbReference type="NCBI Taxonomy" id="1481888"/>
    <lineage>
        <taxon>Eukaryota</taxon>
        <taxon>Sar</taxon>
        <taxon>Alveolata</taxon>
        <taxon>Ciliophora</taxon>
        <taxon>Postciliodesmatophora</taxon>
        <taxon>Heterotrichea</taxon>
        <taxon>Heterotrichida</taxon>
        <taxon>Blepharismidae</taxon>
        <taxon>Blepharisma</taxon>
    </lineage>
</organism>
<name>A0AAU9JYV0_9CILI</name>
<accession>A0AAU9JYV0</accession>
<dbReference type="AlphaFoldDB" id="A0AAU9JYV0"/>
<dbReference type="Proteomes" id="UP001162131">
    <property type="component" value="Unassembled WGS sequence"/>
</dbReference>
<evidence type="ECO:0000313" key="1">
    <source>
        <dbReference type="EMBL" id="CAG9330899.1"/>
    </source>
</evidence>
<evidence type="ECO:0000313" key="2">
    <source>
        <dbReference type="Proteomes" id="UP001162131"/>
    </source>
</evidence>
<sequence length="170" mass="20194">MQDLYRWASFAKTLGAKSDNLDSELQCLQTLTQSIEQQIDDSRKRIERLIMTDEITELDFQAQNSHIHLMAKILYRKRRQIVLKITNQCIEHLRIARFRINPQKYEIIRRVCWEIKEQIEIEKETPKTMTENINFARLKKKVDLALRDLKIVPETKIGCINTINEIIAQI</sequence>
<proteinExistence type="predicted"/>